<proteinExistence type="predicted"/>
<reference evidence="2 3" key="2">
    <citation type="submission" date="2020-05" db="EMBL/GenBank/DDBJ databases">
        <title>Draft genome sequence of Desulfovibrio sp. strainFSS-1.</title>
        <authorList>
            <person name="Shimoshige H."/>
            <person name="Kobayashi H."/>
            <person name="Maekawa T."/>
        </authorList>
    </citation>
    <scope>NUCLEOTIDE SEQUENCE [LARGE SCALE GENOMIC DNA]</scope>
    <source>
        <strain evidence="2 3">SIID29052-01</strain>
    </source>
</reference>
<sequence>MRNTVDRQGIELLETVFMVKGSSANDSWTMVNKVIRMCLARNVKGYTAIDEERVRKMMVERLRKEVSKPTFYDGMERSSVQTCIVVLTREVTMNYVRNAHYWRSTVADLFLAMNVDISGAEDHLRCLDERLTPSQKCVLRLLYGEGCTLAQAAGMLGVSQDEVRTLQWQAMEAFHAEWLSLRLAMDARRTGAAS</sequence>
<gene>
    <name evidence="2" type="ORF">NNJEOMEG_02216</name>
</gene>
<comment type="caution">
    <text evidence="2">The sequence shown here is derived from an EMBL/GenBank/DDBJ whole genome shotgun (WGS) entry which is preliminary data.</text>
</comment>
<name>A0A6V8LP86_9BACT</name>
<dbReference type="InterPro" id="IPR036388">
    <property type="entry name" value="WH-like_DNA-bd_sf"/>
</dbReference>
<dbReference type="GO" id="GO:0003700">
    <property type="term" value="F:DNA-binding transcription factor activity"/>
    <property type="evidence" value="ECO:0007669"/>
    <property type="project" value="InterPro"/>
</dbReference>
<dbReference type="InterPro" id="IPR007630">
    <property type="entry name" value="RNA_pol_sigma70_r4"/>
</dbReference>
<dbReference type="AlphaFoldDB" id="A0A6V8LP86"/>
<feature type="domain" description="RNA polymerase sigma-70 region 4" evidence="1">
    <location>
        <begin position="130"/>
        <end position="172"/>
    </location>
</feature>
<dbReference type="Proteomes" id="UP000494245">
    <property type="component" value="Unassembled WGS sequence"/>
</dbReference>
<dbReference type="Pfam" id="PF04545">
    <property type="entry name" value="Sigma70_r4"/>
    <property type="match status" value="1"/>
</dbReference>
<dbReference type="GO" id="GO:0006352">
    <property type="term" value="P:DNA-templated transcription initiation"/>
    <property type="evidence" value="ECO:0007669"/>
    <property type="project" value="InterPro"/>
</dbReference>
<dbReference type="InterPro" id="IPR013324">
    <property type="entry name" value="RNA_pol_sigma_r3/r4-like"/>
</dbReference>
<accession>A0A6V8LP86</accession>
<evidence type="ECO:0000313" key="3">
    <source>
        <dbReference type="Proteomes" id="UP000494245"/>
    </source>
</evidence>
<dbReference type="Gene3D" id="1.10.10.10">
    <property type="entry name" value="Winged helix-like DNA-binding domain superfamily/Winged helix DNA-binding domain"/>
    <property type="match status" value="1"/>
</dbReference>
<evidence type="ECO:0000313" key="2">
    <source>
        <dbReference type="EMBL" id="GFK94372.1"/>
    </source>
</evidence>
<organism evidence="2 3">
    <name type="scientific">Fundidesulfovibrio magnetotacticus</name>
    <dbReference type="NCBI Taxonomy" id="2730080"/>
    <lineage>
        <taxon>Bacteria</taxon>
        <taxon>Pseudomonadati</taxon>
        <taxon>Thermodesulfobacteriota</taxon>
        <taxon>Desulfovibrionia</taxon>
        <taxon>Desulfovibrionales</taxon>
        <taxon>Desulfovibrionaceae</taxon>
        <taxon>Fundidesulfovibrio</taxon>
    </lineage>
</organism>
<protein>
    <recommendedName>
        <fullName evidence="1">RNA polymerase sigma-70 region 4 domain-containing protein</fullName>
    </recommendedName>
</protein>
<dbReference type="SUPFAM" id="SSF88659">
    <property type="entry name" value="Sigma3 and sigma4 domains of RNA polymerase sigma factors"/>
    <property type="match status" value="1"/>
</dbReference>
<dbReference type="EMBL" id="BLTE01000009">
    <property type="protein sequence ID" value="GFK94372.1"/>
    <property type="molecule type" value="Genomic_DNA"/>
</dbReference>
<keyword evidence="3" id="KW-1185">Reference proteome</keyword>
<reference evidence="2 3" key="1">
    <citation type="submission" date="2020-04" db="EMBL/GenBank/DDBJ databases">
        <authorList>
            <consortium name="Desulfovibrio sp. FSS-1 genome sequencing consortium"/>
            <person name="Shimoshige H."/>
            <person name="Kobayashi H."/>
            <person name="Maekawa T."/>
        </authorList>
    </citation>
    <scope>NUCLEOTIDE SEQUENCE [LARGE SCALE GENOMIC DNA]</scope>
    <source>
        <strain evidence="2 3">SIID29052-01</strain>
    </source>
</reference>
<evidence type="ECO:0000259" key="1">
    <source>
        <dbReference type="Pfam" id="PF04545"/>
    </source>
</evidence>